<comment type="caution">
    <text evidence="2">The sequence shown here is derived from an EMBL/GenBank/DDBJ whole genome shotgun (WGS) entry which is preliminary data.</text>
</comment>
<feature type="chain" id="PRO_5037830897" evidence="1">
    <location>
        <begin position="24"/>
        <end position="496"/>
    </location>
</feature>
<dbReference type="AlphaFoldDB" id="A0A929RWX7"/>
<evidence type="ECO:0000313" key="2">
    <source>
        <dbReference type="EMBL" id="MBF0970206.1"/>
    </source>
</evidence>
<organism evidence="2 3">
    <name type="scientific">Alloprevotella tannerae</name>
    <dbReference type="NCBI Taxonomy" id="76122"/>
    <lineage>
        <taxon>Bacteria</taxon>
        <taxon>Pseudomonadati</taxon>
        <taxon>Bacteroidota</taxon>
        <taxon>Bacteroidia</taxon>
        <taxon>Bacteroidales</taxon>
        <taxon>Prevotellaceae</taxon>
        <taxon>Alloprevotella</taxon>
    </lineage>
</organism>
<evidence type="ECO:0000313" key="3">
    <source>
        <dbReference type="Proteomes" id="UP000704068"/>
    </source>
</evidence>
<dbReference type="PROSITE" id="PS51257">
    <property type="entry name" value="PROKAR_LIPOPROTEIN"/>
    <property type="match status" value="1"/>
</dbReference>
<reference evidence="2" key="1">
    <citation type="submission" date="2020-04" db="EMBL/GenBank/DDBJ databases">
        <title>Deep metagenomics examines the oral microbiome during advanced dental caries in children, revealing novel taxa and co-occurrences with host molecules.</title>
        <authorList>
            <person name="Baker J.L."/>
            <person name="Morton J.T."/>
            <person name="Dinis M."/>
            <person name="Alvarez R."/>
            <person name="Tran N.C."/>
            <person name="Knight R."/>
            <person name="Edlund A."/>
        </authorList>
    </citation>
    <scope>NUCLEOTIDE SEQUENCE</scope>
    <source>
        <strain evidence="2">JCVI_34_bin.1</strain>
    </source>
</reference>
<dbReference type="Proteomes" id="UP000704068">
    <property type="component" value="Unassembled WGS sequence"/>
</dbReference>
<gene>
    <name evidence="2" type="ORF">HXK21_04095</name>
</gene>
<evidence type="ECO:0000256" key="1">
    <source>
        <dbReference type="SAM" id="SignalP"/>
    </source>
</evidence>
<accession>A0A929RWX7</accession>
<feature type="signal peptide" evidence="1">
    <location>
        <begin position="1"/>
        <end position="23"/>
    </location>
</feature>
<name>A0A929RWX7_9BACT</name>
<protein>
    <submittedName>
        <fullName evidence="2">DUF4270 domain-containing protein</fullName>
    </submittedName>
</protein>
<dbReference type="InterPro" id="IPR025366">
    <property type="entry name" value="DUF4270"/>
</dbReference>
<sequence length="496" mass="54690">MNLNKKMKHIFSLTVVFSLLLLAACSDDTVTIGPGVMPGGDNIETSQAAYAVTSKTIKVDSVLANTNTCLLGCIIDPETQAKTTSDFLAQYHIREQLTFPKLEQISKDAGGPKADSCKLVLAFDSFYGDSLTVMKLKVQELSKTNTLDESKNYYTNLNPQAFLNAGSGVQKTITYTVKDLLAQTTSKKKSHAINIDLSQDYGTTILKQYYAHPEYFKDSYSFIHNVCPGFYFQSVGGVGSMINVRISALEVYFSYKAKTTAGKDTIMSGMQRMAATEEVIQSTHVDNSIPAAMLNASNPYSYVKSPAGLFTEVTLPVSEVVAGAHYKDIINTASISFSRYNNTSTPGYKLNPAPTLLMVRKSEMFSFFEEGKLTNAENSYLADYNSSYNMYSFTNIGQMITALKIERDKGAGVTESDTEAQRQAKYQTWETTHPDWNKVMLIPVATEYSLTQNQSTGETIKTLLRVRNELGLTSVKLNGGNNNSVKMSVVYSHFSN</sequence>
<proteinExistence type="predicted"/>
<keyword evidence="1" id="KW-0732">Signal</keyword>
<dbReference type="EMBL" id="JABZGR010000008">
    <property type="protein sequence ID" value="MBF0970206.1"/>
    <property type="molecule type" value="Genomic_DNA"/>
</dbReference>
<dbReference type="Pfam" id="PF14092">
    <property type="entry name" value="DUF4270"/>
    <property type="match status" value="1"/>
</dbReference>